<dbReference type="Pfam" id="PF11141">
    <property type="entry name" value="DUF2914"/>
    <property type="match status" value="1"/>
</dbReference>
<feature type="domain" description="DUF2914" evidence="2">
    <location>
        <begin position="66"/>
        <end position="124"/>
    </location>
</feature>
<evidence type="ECO:0000259" key="2">
    <source>
        <dbReference type="Pfam" id="PF11141"/>
    </source>
</evidence>
<dbReference type="Proteomes" id="UP000664654">
    <property type="component" value="Unassembled WGS sequence"/>
</dbReference>
<reference evidence="3" key="1">
    <citation type="submission" date="2021-03" db="EMBL/GenBank/DDBJ databases">
        <title>novel species isolated from a fishpond in China.</title>
        <authorList>
            <person name="Lu H."/>
            <person name="Cai Z."/>
        </authorList>
    </citation>
    <scope>NUCLEOTIDE SEQUENCE</scope>
    <source>
        <strain evidence="3">JCM 30855</strain>
    </source>
</reference>
<evidence type="ECO:0000313" key="3">
    <source>
        <dbReference type="EMBL" id="MBN7825668.1"/>
    </source>
</evidence>
<protein>
    <submittedName>
        <fullName evidence="3">DUF2914 domain-containing protein</fullName>
    </submittedName>
</protein>
<sequence>MKLIHIPVLMLSMAGFSATADVARSQLTYGISDREPIDNIMDEVVGEASQVTTLYYFTALQDLQGEQVVHRWYREGELMAEVSFTPTSDYWRTWSSKRLLPRWGGDWQVQVWHGDTMIDSKTFRYTITPQRYLSE</sequence>
<dbReference type="InterPro" id="IPR022606">
    <property type="entry name" value="DUF2914"/>
</dbReference>
<proteinExistence type="predicted"/>
<keyword evidence="4" id="KW-1185">Reference proteome</keyword>
<name>A0A939DNB3_9ALTE</name>
<dbReference type="RefSeq" id="WP_206573786.1">
    <property type="nucleotide sequence ID" value="NZ_JAFKCV010000005.1"/>
</dbReference>
<gene>
    <name evidence="3" type="ORF">J0A66_10580</name>
</gene>
<feature type="chain" id="PRO_5037804047" evidence="1">
    <location>
        <begin position="21"/>
        <end position="135"/>
    </location>
</feature>
<accession>A0A939DNB3</accession>
<evidence type="ECO:0000256" key="1">
    <source>
        <dbReference type="SAM" id="SignalP"/>
    </source>
</evidence>
<evidence type="ECO:0000313" key="4">
    <source>
        <dbReference type="Proteomes" id="UP000664654"/>
    </source>
</evidence>
<feature type="signal peptide" evidence="1">
    <location>
        <begin position="1"/>
        <end position="20"/>
    </location>
</feature>
<comment type="caution">
    <text evidence="3">The sequence shown here is derived from an EMBL/GenBank/DDBJ whole genome shotgun (WGS) entry which is preliminary data.</text>
</comment>
<organism evidence="3 4">
    <name type="scientific">Bowmanella dokdonensis</name>
    <dbReference type="NCBI Taxonomy" id="751969"/>
    <lineage>
        <taxon>Bacteria</taxon>
        <taxon>Pseudomonadati</taxon>
        <taxon>Pseudomonadota</taxon>
        <taxon>Gammaproteobacteria</taxon>
        <taxon>Alteromonadales</taxon>
        <taxon>Alteromonadaceae</taxon>
        <taxon>Bowmanella</taxon>
    </lineage>
</organism>
<keyword evidence="1" id="KW-0732">Signal</keyword>
<dbReference type="EMBL" id="JAFKCV010000005">
    <property type="protein sequence ID" value="MBN7825668.1"/>
    <property type="molecule type" value="Genomic_DNA"/>
</dbReference>
<dbReference type="AlphaFoldDB" id="A0A939DNB3"/>